<proteinExistence type="predicted"/>
<accession>A0ABD7S8K2</accession>
<reference evidence="2" key="1">
    <citation type="journal article" date="2020" name="Phytopathology">
        <title>Genomic acquisitions in emerging populations of Xanthomonas vasicola pv. vasculorum infecting corn in the U.S. and Argentina.</title>
        <authorList>
            <person name="Perez-Quintero A.L."/>
        </authorList>
    </citation>
    <scope>NUCLEOTIDE SEQUENCE [LARGE SCALE GENOMIC DNA]</scope>
    <source>
        <strain evidence="2">Xvh-L</strain>
    </source>
</reference>
<gene>
    <name evidence="1" type="ORF">FQK01_16175</name>
</gene>
<dbReference type="Proteomes" id="UP000320455">
    <property type="component" value="Unassembled WGS sequence"/>
</dbReference>
<organism evidence="1 2">
    <name type="scientific">Xanthomonas vasicola</name>
    <dbReference type="NCBI Taxonomy" id="56459"/>
    <lineage>
        <taxon>Bacteria</taxon>
        <taxon>Pseudomonadati</taxon>
        <taxon>Pseudomonadota</taxon>
        <taxon>Gammaproteobacteria</taxon>
        <taxon>Lysobacterales</taxon>
        <taxon>Lysobacteraceae</taxon>
        <taxon>Xanthomonas</taxon>
    </lineage>
</organism>
<evidence type="ECO:0000313" key="1">
    <source>
        <dbReference type="EMBL" id="TWQ51171.1"/>
    </source>
</evidence>
<dbReference type="AlphaFoldDB" id="A0ABD7S8K2"/>
<protein>
    <submittedName>
        <fullName evidence="1">Uncharacterized protein</fullName>
    </submittedName>
</protein>
<comment type="caution">
    <text evidence="1">The sequence shown here is derived from an EMBL/GenBank/DDBJ whole genome shotgun (WGS) entry which is preliminary data.</text>
</comment>
<keyword evidence="2" id="KW-1185">Reference proteome</keyword>
<sequence>MQDRVCVIAHHGKAQRDALPTTATACGWAIDATCTLAIKHAAAKNSDARSSAVARSSQRLRFCPLP</sequence>
<dbReference type="EMBL" id="VOCK01000029">
    <property type="protein sequence ID" value="TWQ51171.1"/>
    <property type="molecule type" value="Genomic_DNA"/>
</dbReference>
<evidence type="ECO:0000313" key="2">
    <source>
        <dbReference type="Proteomes" id="UP000320455"/>
    </source>
</evidence>
<name>A0ABD7S8K2_XANVA</name>